<sequence>TPQEVFIGSVSVNATTKWDSLDNVVKRTFKDYLLRIDPVSNLGLCAESILSYHIGDVVRSKEVEVPDLLPCGYLVGDNMQIHIMLKGTKQNSIDALVFETLIPKSLVQRYISLLLEHRRLILCGLSGTGKTYLAQKLAEFLAFRSGKDVKGGAIATFSVDHKSAKELRQYLSIIAEQCESRNSSDLPTVIILDNLHLVGSLSEVFNGFLSAKYQNSPFIIGTMNQVTCSATNLQLHHNFRWVLYANHMEPVNGFLGRFLRRQQVEVEINSGVQNPELIKILDWIPTVWNHLNKFLETHSSSDVTIGPRLFLSCPLDVSSSQVWFTDLWNYSIIPYLMEAVKEGLQLYGHRAPWKDPTEWVQKSYPWSAVSGPHCSQLVNLRPEDVCYEGHPKRNIGPKSVPTSQSEVEPDPLLNMLIRLQEAASYPSPQNDSQHSSGLHTEDLESTL</sequence>
<dbReference type="RefSeq" id="XP_022244810.1">
    <property type="nucleotide sequence ID" value="XM_022389102.1"/>
</dbReference>
<dbReference type="Proteomes" id="UP000694941">
    <property type="component" value="Unplaced"/>
</dbReference>
<dbReference type="SMART" id="SM00382">
    <property type="entry name" value="AAA"/>
    <property type="match status" value="1"/>
</dbReference>
<feature type="domain" description="AAA+ ATPase" evidence="4">
    <location>
        <begin position="116"/>
        <end position="254"/>
    </location>
</feature>
<comment type="similarity">
    <text evidence="1">Belongs to the Nav/unc-53 family.</text>
</comment>
<evidence type="ECO:0000313" key="5">
    <source>
        <dbReference type="Proteomes" id="UP000694941"/>
    </source>
</evidence>
<dbReference type="Pfam" id="PF25408">
    <property type="entry name" value="AAA_lid_NAV1"/>
    <property type="match status" value="1"/>
</dbReference>
<dbReference type="Pfam" id="PF00004">
    <property type="entry name" value="AAA"/>
    <property type="match status" value="1"/>
</dbReference>
<evidence type="ECO:0000256" key="3">
    <source>
        <dbReference type="SAM" id="MobiDB-lite"/>
    </source>
</evidence>
<dbReference type="InterPro" id="IPR057126">
    <property type="entry name" value="NAV1-like_ubiquitin-like"/>
</dbReference>
<dbReference type="InterPro" id="IPR057568">
    <property type="entry name" value="CortBP2_NAV1-like_AAA_lid"/>
</dbReference>
<dbReference type="Gene3D" id="3.40.50.300">
    <property type="entry name" value="P-loop containing nucleotide triphosphate hydrolases"/>
    <property type="match status" value="1"/>
</dbReference>
<feature type="region of interest" description="Disordered" evidence="3">
    <location>
        <begin position="423"/>
        <end position="447"/>
    </location>
</feature>
<evidence type="ECO:0000313" key="6">
    <source>
        <dbReference type="RefSeq" id="XP_022244810.1"/>
    </source>
</evidence>
<organism evidence="5 6">
    <name type="scientific">Limulus polyphemus</name>
    <name type="common">Atlantic horseshoe crab</name>
    <dbReference type="NCBI Taxonomy" id="6850"/>
    <lineage>
        <taxon>Eukaryota</taxon>
        <taxon>Metazoa</taxon>
        <taxon>Ecdysozoa</taxon>
        <taxon>Arthropoda</taxon>
        <taxon>Chelicerata</taxon>
        <taxon>Merostomata</taxon>
        <taxon>Xiphosura</taxon>
        <taxon>Limulidae</taxon>
        <taxon>Limulus</taxon>
    </lineage>
</organism>
<protein>
    <submittedName>
        <fullName evidence="6">Neuron navigator 2-like</fullName>
    </submittedName>
</protein>
<dbReference type="InterPro" id="IPR027417">
    <property type="entry name" value="P-loop_NTPase"/>
</dbReference>
<evidence type="ECO:0000256" key="1">
    <source>
        <dbReference type="ARBA" id="ARBA00006255"/>
    </source>
</evidence>
<feature type="compositionally biased region" description="Polar residues" evidence="3">
    <location>
        <begin position="426"/>
        <end position="438"/>
    </location>
</feature>
<proteinExistence type="inferred from homology"/>
<dbReference type="PANTHER" id="PTHR12784">
    <property type="entry name" value="STEERIN"/>
    <property type="match status" value="1"/>
</dbReference>
<evidence type="ECO:0000256" key="2">
    <source>
        <dbReference type="ARBA" id="ARBA00023054"/>
    </source>
</evidence>
<dbReference type="GeneID" id="106461976"/>
<keyword evidence="5" id="KW-1185">Reference proteome</keyword>
<dbReference type="SUPFAM" id="SSF52540">
    <property type="entry name" value="P-loop containing nucleoside triphosphate hydrolases"/>
    <property type="match status" value="2"/>
</dbReference>
<dbReference type="Pfam" id="PF23092">
    <property type="entry name" value="Ubiquitin_6"/>
    <property type="match status" value="1"/>
</dbReference>
<name>A0ABM1SMF4_LIMPO</name>
<gene>
    <name evidence="6" type="primary">LOC106461976</name>
</gene>
<feature type="non-terminal residue" evidence="6">
    <location>
        <position position="1"/>
    </location>
</feature>
<keyword evidence="2" id="KW-0175">Coiled coil</keyword>
<dbReference type="PANTHER" id="PTHR12784:SF28">
    <property type="entry name" value="PROTEIN SICKIE"/>
    <property type="match status" value="1"/>
</dbReference>
<reference evidence="6" key="1">
    <citation type="submission" date="2025-08" db="UniProtKB">
        <authorList>
            <consortium name="RefSeq"/>
        </authorList>
    </citation>
    <scope>IDENTIFICATION</scope>
    <source>
        <tissue evidence="6">Muscle</tissue>
    </source>
</reference>
<accession>A0ABM1SMF4</accession>
<dbReference type="InterPro" id="IPR003593">
    <property type="entry name" value="AAA+_ATPase"/>
</dbReference>
<dbReference type="InterPro" id="IPR003959">
    <property type="entry name" value="ATPase_AAA_core"/>
</dbReference>
<evidence type="ECO:0000259" key="4">
    <source>
        <dbReference type="SMART" id="SM00382"/>
    </source>
</evidence>
<dbReference type="InterPro" id="IPR039041">
    <property type="entry name" value="Nav/unc-53"/>
</dbReference>